<feature type="transmembrane region" description="Helical" evidence="6">
    <location>
        <begin position="103"/>
        <end position="126"/>
    </location>
</feature>
<protein>
    <submittedName>
        <fullName evidence="8">RDD family protein</fullName>
    </submittedName>
</protein>
<evidence type="ECO:0000256" key="3">
    <source>
        <dbReference type="ARBA" id="ARBA00022692"/>
    </source>
</evidence>
<dbReference type="PANTHER" id="PTHR36115">
    <property type="entry name" value="PROLINE-RICH ANTIGEN HOMOLOG-RELATED"/>
    <property type="match status" value="1"/>
</dbReference>
<keyword evidence="5 6" id="KW-0472">Membrane</keyword>
<dbReference type="Pfam" id="PF06271">
    <property type="entry name" value="RDD"/>
    <property type="match status" value="1"/>
</dbReference>
<evidence type="ECO:0000313" key="8">
    <source>
        <dbReference type="EMBL" id="MEE1943639.1"/>
    </source>
</evidence>
<organism evidence="8 9">
    <name type="scientific">Pedobacter albus</name>
    <dbReference type="NCBI Taxonomy" id="3113905"/>
    <lineage>
        <taxon>Bacteria</taxon>
        <taxon>Pseudomonadati</taxon>
        <taxon>Bacteroidota</taxon>
        <taxon>Sphingobacteriia</taxon>
        <taxon>Sphingobacteriales</taxon>
        <taxon>Sphingobacteriaceae</taxon>
        <taxon>Pedobacter</taxon>
    </lineage>
</organism>
<name>A0ABU7I2L9_9SPHI</name>
<keyword evidence="4 6" id="KW-1133">Transmembrane helix</keyword>
<feature type="transmembrane region" description="Helical" evidence="6">
    <location>
        <begin position="53"/>
        <end position="73"/>
    </location>
</feature>
<evidence type="ECO:0000256" key="1">
    <source>
        <dbReference type="ARBA" id="ARBA00004651"/>
    </source>
</evidence>
<reference evidence="8 9" key="1">
    <citation type="submission" date="2024-01" db="EMBL/GenBank/DDBJ databases">
        <title>Pedobacter sp. nov., isolated from fresh soil.</title>
        <authorList>
            <person name="Le N.T.T."/>
        </authorList>
    </citation>
    <scope>NUCLEOTIDE SEQUENCE [LARGE SCALE GENOMIC DNA]</scope>
    <source>
        <strain evidence="8 9">KR3-3</strain>
    </source>
</reference>
<proteinExistence type="predicted"/>
<comment type="caution">
    <text evidence="8">The sequence shown here is derived from an EMBL/GenBank/DDBJ whole genome shotgun (WGS) entry which is preliminary data.</text>
</comment>
<keyword evidence="2" id="KW-1003">Cell membrane</keyword>
<gene>
    <name evidence="8" type="ORF">VRU48_00880</name>
</gene>
<evidence type="ECO:0000256" key="5">
    <source>
        <dbReference type="ARBA" id="ARBA00023136"/>
    </source>
</evidence>
<evidence type="ECO:0000256" key="4">
    <source>
        <dbReference type="ARBA" id="ARBA00022989"/>
    </source>
</evidence>
<keyword evidence="3 6" id="KW-0812">Transmembrane</keyword>
<accession>A0ABU7I2L9</accession>
<keyword evidence="9" id="KW-1185">Reference proteome</keyword>
<dbReference type="RefSeq" id="WP_330106045.1">
    <property type="nucleotide sequence ID" value="NZ_JAZDQT010000001.1"/>
</dbReference>
<evidence type="ECO:0000313" key="9">
    <source>
        <dbReference type="Proteomes" id="UP001336835"/>
    </source>
</evidence>
<feature type="transmembrane region" description="Helical" evidence="6">
    <location>
        <begin position="80"/>
        <end position="97"/>
    </location>
</feature>
<feature type="transmembrane region" description="Helical" evidence="6">
    <location>
        <begin position="202"/>
        <end position="223"/>
    </location>
</feature>
<evidence type="ECO:0000256" key="6">
    <source>
        <dbReference type="SAM" id="Phobius"/>
    </source>
</evidence>
<feature type="transmembrane region" description="Helical" evidence="6">
    <location>
        <begin position="160"/>
        <end position="182"/>
    </location>
</feature>
<dbReference type="EMBL" id="JAZDQT010000001">
    <property type="protein sequence ID" value="MEE1943639.1"/>
    <property type="molecule type" value="Genomic_DNA"/>
</dbReference>
<evidence type="ECO:0000259" key="7">
    <source>
        <dbReference type="Pfam" id="PF06271"/>
    </source>
</evidence>
<sequence>MRTRITLLCLVTAVFGILADVGVHLPSFPLSWIIENLLVAFDFYSTVRAIRDIPITSLINLMLLIGAFVYLAYKGKETRLLGFSFAVILGYRLSLFIGNLPKLFYQFNLSTIVLMLGHVLWVWIAIRMLSYFNQQKTLKTEQSEKYDENYYVAASAGQRLFNFLIDTIVALLLLFALFSYLLKIEWVKQAALSLSDLLGERMGFFFIAGLFRFVYYLGFELAFQTSAGKLLTGTRVIKNEGNKLDFKTTFLRTLCRYIPFEPFSFAFSRTGWHDRWSDTSVVKEEKAVAKPGLYFLLIPLLIVFMVGLQFFAHQIRSYRMAKAYTDRIEREQNELIDELSNLETSDFIKATSNADYYSTVYLKPEKIEASQITFTAIKVNPEGVERKEKIEAFYLKNKDTLPRITLSKKELIEAVKGDKDQIKGIRLPEMGFYKINGVSHHFQPDLSPIIQHPYQRKYVIVNIRNFGIPATILKIENDGSESNIKWEIDRPQLGNYLSSAQGTILGRSENPIGDFKIRLYVSDSLNVTRIYSLSSTDEGNRLKRIKP</sequence>
<evidence type="ECO:0000256" key="2">
    <source>
        <dbReference type="ARBA" id="ARBA00022475"/>
    </source>
</evidence>
<dbReference type="PANTHER" id="PTHR36115:SF4">
    <property type="entry name" value="MEMBRANE PROTEIN"/>
    <property type="match status" value="1"/>
</dbReference>
<feature type="domain" description="RDD" evidence="7">
    <location>
        <begin position="154"/>
        <end position="308"/>
    </location>
</feature>
<dbReference type="InterPro" id="IPR010432">
    <property type="entry name" value="RDD"/>
</dbReference>
<dbReference type="Proteomes" id="UP001336835">
    <property type="component" value="Unassembled WGS sequence"/>
</dbReference>
<dbReference type="InterPro" id="IPR051791">
    <property type="entry name" value="Pra-immunoreactive"/>
</dbReference>
<feature type="transmembrane region" description="Helical" evidence="6">
    <location>
        <begin position="293"/>
        <end position="312"/>
    </location>
</feature>
<comment type="subcellular location">
    <subcellularLocation>
        <location evidence="1">Cell membrane</location>
        <topology evidence="1">Multi-pass membrane protein</topology>
    </subcellularLocation>
</comment>